<evidence type="ECO:0000256" key="1">
    <source>
        <dbReference type="SAM" id="MobiDB-lite"/>
    </source>
</evidence>
<reference evidence="2" key="1">
    <citation type="journal article" date="2014" name="Int. J. Syst. Evol. Microbiol.">
        <title>Complete genome sequence of Corynebacterium casei LMG S-19264T (=DSM 44701T), isolated from a smear-ripened cheese.</title>
        <authorList>
            <consortium name="US DOE Joint Genome Institute (JGI-PGF)"/>
            <person name="Walter F."/>
            <person name="Albersmeier A."/>
            <person name="Kalinowski J."/>
            <person name="Ruckert C."/>
        </authorList>
    </citation>
    <scope>NUCLEOTIDE SEQUENCE</scope>
    <source>
        <strain evidence="2">JCM 4784</strain>
    </source>
</reference>
<feature type="region of interest" description="Disordered" evidence="1">
    <location>
        <begin position="44"/>
        <end position="84"/>
    </location>
</feature>
<dbReference type="EMBL" id="BNBT01000042">
    <property type="protein sequence ID" value="GHE60737.1"/>
    <property type="molecule type" value="Genomic_DNA"/>
</dbReference>
<gene>
    <name evidence="2" type="ORF">GCM10018785_32280</name>
</gene>
<reference evidence="2" key="2">
    <citation type="submission" date="2020-09" db="EMBL/GenBank/DDBJ databases">
        <authorList>
            <person name="Sun Q."/>
            <person name="Ohkuma M."/>
        </authorList>
    </citation>
    <scope>NUCLEOTIDE SEQUENCE</scope>
    <source>
        <strain evidence="2">JCM 4784</strain>
    </source>
</reference>
<dbReference type="AlphaFoldDB" id="A0A919DNM2"/>
<evidence type="ECO:0000313" key="2">
    <source>
        <dbReference type="EMBL" id="GHE60737.1"/>
    </source>
</evidence>
<protein>
    <submittedName>
        <fullName evidence="2">Uncharacterized protein</fullName>
    </submittedName>
</protein>
<comment type="caution">
    <text evidence="2">The sequence shown here is derived from an EMBL/GenBank/DDBJ whole genome shotgun (WGS) entry which is preliminary data.</text>
</comment>
<organism evidence="2 3">
    <name type="scientific">Streptomyces longispororuber</name>
    <dbReference type="NCBI Taxonomy" id="68230"/>
    <lineage>
        <taxon>Bacteria</taxon>
        <taxon>Bacillati</taxon>
        <taxon>Actinomycetota</taxon>
        <taxon>Actinomycetes</taxon>
        <taxon>Kitasatosporales</taxon>
        <taxon>Streptomycetaceae</taxon>
        <taxon>Streptomyces</taxon>
    </lineage>
</organism>
<name>A0A919DNM2_9ACTN</name>
<feature type="compositionally biased region" description="Basic and acidic residues" evidence="1">
    <location>
        <begin position="1"/>
        <end position="10"/>
    </location>
</feature>
<evidence type="ECO:0000313" key="3">
    <source>
        <dbReference type="Proteomes" id="UP000608024"/>
    </source>
</evidence>
<feature type="region of interest" description="Disordered" evidence="1">
    <location>
        <begin position="1"/>
        <end position="21"/>
    </location>
</feature>
<feature type="compositionally biased region" description="Low complexity" evidence="1">
    <location>
        <begin position="44"/>
        <end position="56"/>
    </location>
</feature>
<accession>A0A919DNM2</accession>
<proteinExistence type="predicted"/>
<keyword evidence="3" id="KW-1185">Reference proteome</keyword>
<dbReference type="Proteomes" id="UP000608024">
    <property type="component" value="Unassembled WGS sequence"/>
</dbReference>
<sequence>MHGTGLEHMRYRTAKQGKPHLNNLRHLTGDHYSILSAGVEVLRSRGSGTRSRNGPRGQTGGETFRLGRRPDRAAPAPENPSREGWVTGYFRRGVTFSQLMVFTGCPV</sequence>